<keyword evidence="5" id="KW-1185">Reference proteome</keyword>
<dbReference type="InterPro" id="IPR011762">
    <property type="entry name" value="COA_CT_N"/>
</dbReference>
<comment type="similarity">
    <text evidence="1">Belongs to the AccD/PCCB family.</text>
</comment>
<sequence>MTSTTAAKLAELREKLELAKEPAGEKAIAKRAAKGIPSARQRIDMLLDPGTFVEIGALVRAPGDPNALYGDGVVTGHGLIDGRPVAVFSHDQTVFGGTVGEMFGRKVAHIMEFAADIGCPCIGINDSGGARVQDAVTSLAWYAELGRRQEPLSGMCPQISVILGKCAGGAVYAPINTDIVVATEEAYMFVTGPDVIRSVTGEDVSLHDLGSARKQAEYGNVHHVAADEKAAFDWVRKYLSYMPSNCNSAPPVINPGLEPELTDYDRELDTFMPDSDNAGYDMHEVLLRIFDDGEFHELTAQTANNVIVGFARVDGRPVGVVANQPMVLSGALDAASSDKASHFINICNAFDIPLVLVTDTPGFLPGLEQEKIGVIKRGGRFIFSYVCASVPKVTVVVRKSYGGGYAVMGSKQLGADINFAWPTARIAVMGAEGAVSIMARKQLAEAGENAPAIRQQFIDFYNEHVATPWIAAERGYIDAVIEPSSTRLEIRKALRLLRDRTPERRARKQHLFPI</sequence>
<name>A0ABS7P6Y1_9NOCA</name>
<accession>A0ABS7P6Y1</accession>
<feature type="domain" description="CoA carboxyltransferase N-terminal" evidence="2">
    <location>
        <begin position="5"/>
        <end position="254"/>
    </location>
</feature>
<evidence type="ECO:0000259" key="2">
    <source>
        <dbReference type="PROSITE" id="PS50980"/>
    </source>
</evidence>
<dbReference type="InterPro" id="IPR029045">
    <property type="entry name" value="ClpP/crotonase-like_dom_sf"/>
</dbReference>
<dbReference type="PANTHER" id="PTHR43842:SF2">
    <property type="entry name" value="PROPIONYL-COA CARBOXYLASE BETA CHAIN, MITOCHONDRIAL"/>
    <property type="match status" value="1"/>
</dbReference>
<feature type="domain" description="CoA carboxyltransferase C-terminal" evidence="3">
    <location>
        <begin position="263"/>
        <end position="507"/>
    </location>
</feature>
<dbReference type="InterPro" id="IPR051047">
    <property type="entry name" value="AccD/PCCB"/>
</dbReference>
<dbReference type="RefSeq" id="WP_222684913.1">
    <property type="nucleotide sequence ID" value="NZ_JABUBT010000014.1"/>
</dbReference>
<dbReference type="InterPro" id="IPR034733">
    <property type="entry name" value="AcCoA_carboxyl_beta"/>
</dbReference>
<reference evidence="4 5" key="1">
    <citation type="submission" date="2020-06" db="EMBL/GenBank/DDBJ databases">
        <title>Taxonomy, biology and ecology of Rhodococcus bacteria occurring in California pistachio and other woody hosts as revealed by genome sequence analyses.</title>
        <authorList>
            <person name="Gai Y."/>
            <person name="Riely B."/>
        </authorList>
    </citation>
    <scope>NUCLEOTIDE SEQUENCE [LARGE SCALE GENOMIC DNA]</scope>
    <source>
        <strain evidence="4 5">BP-281</strain>
    </source>
</reference>
<gene>
    <name evidence="4" type="ORF">HQ603_12835</name>
</gene>
<protein>
    <submittedName>
        <fullName evidence="4">Acyl-CoA carboxylase subunit beta</fullName>
    </submittedName>
</protein>
<dbReference type="PANTHER" id="PTHR43842">
    <property type="entry name" value="PROPIONYL-COA CARBOXYLASE BETA CHAIN"/>
    <property type="match status" value="1"/>
</dbReference>
<dbReference type="Gene3D" id="3.90.226.10">
    <property type="entry name" value="2-enoyl-CoA Hydratase, Chain A, domain 1"/>
    <property type="match status" value="2"/>
</dbReference>
<dbReference type="InterPro" id="IPR011763">
    <property type="entry name" value="COA_CT_C"/>
</dbReference>
<proteinExistence type="inferred from homology"/>
<comment type="caution">
    <text evidence="4">The sequence shown here is derived from an EMBL/GenBank/DDBJ whole genome shotgun (WGS) entry which is preliminary data.</text>
</comment>
<evidence type="ECO:0000313" key="4">
    <source>
        <dbReference type="EMBL" id="MBY6367642.1"/>
    </source>
</evidence>
<dbReference type="SUPFAM" id="SSF52096">
    <property type="entry name" value="ClpP/crotonase"/>
    <property type="match status" value="2"/>
</dbReference>
<dbReference type="Proteomes" id="UP000825228">
    <property type="component" value="Unassembled WGS sequence"/>
</dbReference>
<evidence type="ECO:0000256" key="1">
    <source>
        <dbReference type="ARBA" id="ARBA00006102"/>
    </source>
</evidence>
<dbReference type="PROSITE" id="PS50989">
    <property type="entry name" value="COA_CT_CTER"/>
    <property type="match status" value="1"/>
</dbReference>
<organism evidence="4 5">
    <name type="scientific">Rhodococcoides corynebacterioides</name>
    <dbReference type="NCBI Taxonomy" id="53972"/>
    <lineage>
        <taxon>Bacteria</taxon>
        <taxon>Bacillati</taxon>
        <taxon>Actinomycetota</taxon>
        <taxon>Actinomycetes</taxon>
        <taxon>Mycobacteriales</taxon>
        <taxon>Nocardiaceae</taxon>
        <taxon>Rhodococcoides</taxon>
    </lineage>
</organism>
<dbReference type="Pfam" id="PF01039">
    <property type="entry name" value="Carboxyl_trans"/>
    <property type="match status" value="1"/>
</dbReference>
<evidence type="ECO:0000313" key="5">
    <source>
        <dbReference type="Proteomes" id="UP000825228"/>
    </source>
</evidence>
<dbReference type="EMBL" id="JABUBU010000012">
    <property type="protein sequence ID" value="MBY6367642.1"/>
    <property type="molecule type" value="Genomic_DNA"/>
</dbReference>
<dbReference type="PROSITE" id="PS50980">
    <property type="entry name" value="COA_CT_NTER"/>
    <property type="match status" value="1"/>
</dbReference>
<evidence type="ECO:0000259" key="3">
    <source>
        <dbReference type="PROSITE" id="PS50989"/>
    </source>
</evidence>